<dbReference type="PANTHER" id="PTHR15682">
    <property type="entry name" value="UNHEALTHY RIBOSOME BIOGENESIS PROTEIN 2 HOMOLOG"/>
    <property type="match status" value="1"/>
</dbReference>
<sequence length="1973" mass="221782">MESAAPSPRAALATPGASRKRRRSQSPPPAGEGRSEPALARPRFGENLDLILSLQGKELSLQRKIELAFNFVTAESNRPSHGHRADSIKLLRMVSFIGNWVQSILILPENSKRVSEPFDPVLDYRCWVILRFCIEKKPSVSISLNLLKPLGRVAKDGLSRVLLGASFDGCESSLLFERVLDCISFLFSSNTRAFFSAGVDLWTSCVIEAIHLVQKVSPNDKSGCAVLQDLGNCLLEQFSSFLRFHANPKNLFRPFVDKILDPLLELLVLLNSQANSIEHKQAGTTLKIAEEILSNGLFHPQHLSGYFGLKNLNKAPIAKDVRGSYHRHLFERFKGIKAESKAVLLAGFGYLLQLFVSRARNQSTSLAPRGTSFRNQQKSSDASEEPQHHGEFIFEVFMQFMEPLMSECKSYSQKDFSDLGVTKLVEVHCMLKSINEILRTVTDEKIYVPTEDTPEGSYLQFLQDIYRVLILMAEKLYDFWVSAVHLEDTNIKKMLPLMFVEIVVAVGHFVEIEYKVLGGDLAKLWSMLFALAAINASSKGIKPCFLLTSKISSLSSQVIHTFSELRQVAHSICMLCNTVRTFRSVAGPDVVPRPFSVASLSFHKCLESLATLLSSQTLRDAICTSINSMPEGQSSRCIEELTVDLTDTLKWMNTCSEDVDLESQGESLSISRKSVFYQKAELLGRHLCELYTSVLDSITVTSSNTALVARSVERLVNAIRPKLSQLVRNDSVSSSEFICSVVGNNLSKKQCAKWQKIPSLSWMFVFFFRIYTSCRSLYRQSVGLMPPDLAIEATELVGNSFTVCCGKEWTNASNVIAEGYFAWIVESSGSLLDVIETLSQSIPKNHSGFAMLLYVLHMMALQRLNDLNRQINAFDYLLEDNTQQFDTEDRGNTAVFKESCCLEAARLTNFMMNYVGILSSGENGHFQCYEISSSWDLSICSLDEGSFHIATWRLLCENIDIWSPHASKKDLKSFFSNLMKFSFVQKRSCKDEENSGNQCSHREITLHTISVELLCDTIIYDRKVLLKNLASSFCHALKKSVSSFVTRADEDAFLDISPDLMEILDKLNNKKLVGGTYPDEDGVDKHRICENLLNFLSTVPGFHSNSKSFLRLITHILHLERLLLLALLRRYELCNPIELIRLFICCRRATQNLVSKFGKEYPESKQYSAFSKLIGNSDSLIWLLRSVQEIIHLSHKIFEEHTDEKKNTLFSLVDKTSEIFSTLANMNSKFCLLGPKKRIECSLEHSASESDTSEHDAQTCDTLESSALEYVKIMAEQLEKTATGIPVTVKDRNCVIKLENCYDNVCWDTLLCTMSCISGFLWGVVSAVESTIKDYPVASSEERKVMHQYASNFSRFIAKFETFIDICLHVLFMENKDCGSVDLISTRLPQELDCENGFLNIDAVMDGWTMHQLKLQSDGPPSIPSESHNFGLFTIQCMKRSLLENLLNGEGPFIAFTLKELYTVSAAIVKLKGLLSFPRDVCRQECNPSQQMSLDPMVGTAYIALQKIADMSNWPDMFSLVWIDGILRYLEVLGTLPEHKLSKELYAQIVNAHVRAIGKCIVLQGKSASLPTHEIGTSMKELNLQNKSDSVVTKYIMDRQNRLNSLKSRLRLSMRKFVNVASNMHLSATIQVIERALVGVNQYSHSIYEVKTGESNGGIVSSDVAAGIDCLYLLLETVPGNKRVFKRTVPGLVGALFNIVLHLQSPLVFYTEKLPSLYPDFHPDAGAIVLMCVEVITAFVGRHTFQIDACHVSQCLHLPVTLFKGFKHLAGQTVSHSSEKSGGQTVGQPLDTEEYIFDRQFSIDMYAACCKLLCTVLRHQQREVGRCVAVLEDSVNILLSCLESADPKMVRMAGHFSWNKEEALKCASFFRRIYEEMRQQREILGKHSIHFLAGYISMFSGQGPFRTGITREIDEALRPGVYSLIDICEESDFQQLHTYLGEGPCRTTLANLVNDYKLHFQSDAHISLLVYVM</sequence>
<accession>A0AAD8SJ30</accession>
<evidence type="ECO:0000313" key="4">
    <source>
        <dbReference type="Proteomes" id="UP001231189"/>
    </source>
</evidence>
<dbReference type="InterPro" id="IPR018849">
    <property type="entry name" value="Urb2/Npa2_C"/>
</dbReference>
<evidence type="ECO:0000259" key="2">
    <source>
        <dbReference type="Pfam" id="PF10441"/>
    </source>
</evidence>
<feature type="region of interest" description="Disordered" evidence="1">
    <location>
        <begin position="366"/>
        <end position="387"/>
    </location>
</feature>
<feature type="region of interest" description="Disordered" evidence="1">
    <location>
        <begin position="1"/>
        <end position="39"/>
    </location>
</feature>
<evidence type="ECO:0000313" key="3">
    <source>
        <dbReference type="EMBL" id="KAK1652198.1"/>
    </source>
</evidence>
<gene>
    <name evidence="3" type="ORF">QYE76_070003</name>
</gene>
<dbReference type="EMBL" id="JAUUTY010000004">
    <property type="protein sequence ID" value="KAK1652198.1"/>
    <property type="molecule type" value="Genomic_DNA"/>
</dbReference>
<keyword evidence="4" id="KW-1185">Reference proteome</keyword>
<dbReference type="Pfam" id="PF10441">
    <property type="entry name" value="Urb2"/>
    <property type="match status" value="1"/>
</dbReference>
<name>A0AAD8SJ30_LOLMU</name>
<organism evidence="3 4">
    <name type="scientific">Lolium multiflorum</name>
    <name type="common">Italian ryegrass</name>
    <name type="synonym">Lolium perenne subsp. multiflorum</name>
    <dbReference type="NCBI Taxonomy" id="4521"/>
    <lineage>
        <taxon>Eukaryota</taxon>
        <taxon>Viridiplantae</taxon>
        <taxon>Streptophyta</taxon>
        <taxon>Embryophyta</taxon>
        <taxon>Tracheophyta</taxon>
        <taxon>Spermatophyta</taxon>
        <taxon>Magnoliopsida</taxon>
        <taxon>Liliopsida</taxon>
        <taxon>Poales</taxon>
        <taxon>Poaceae</taxon>
        <taxon>BOP clade</taxon>
        <taxon>Pooideae</taxon>
        <taxon>Poodae</taxon>
        <taxon>Poeae</taxon>
        <taxon>Poeae Chloroplast Group 2 (Poeae type)</taxon>
        <taxon>Loliodinae</taxon>
        <taxon>Loliinae</taxon>
        <taxon>Lolium</taxon>
    </lineage>
</organism>
<reference evidence="3" key="1">
    <citation type="submission" date="2023-07" db="EMBL/GenBank/DDBJ databases">
        <title>A chromosome-level genome assembly of Lolium multiflorum.</title>
        <authorList>
            <person name="Chen Y."/>
            <person name="Copetti D."/>
            <person name="Kolliker R."/>
            <person name="Studer B."/>
        </authorList>
    </citation>
    <scope>NUCLEOTIDE SEQUENCE</scope>
    <source>
        <strain evidence="3">02402/16</strain>
        <tissue evidence="3">Leaf</tissue>
    </source>
</reference>
<proteinExistence type="predicted"/>
<dbReference type="GO" id="GO:0005730">
    <property type="term" value="C:nucleolus"/>
    <property type="evidence" value="ECO:0007669"/>
    <property type="project" value="TreeGrafter"/>
</dbReference>
<dbReference type="GO" id="GO:0042254">
    <property type="term" value="P:ribosome biogenesis"/>
    <property type="evidence" value="ECO:0007669"/>
    <property type="project" value="TreeGrafter"/>
</dbReference>
<dbReference type="InterPro" id="IPR052609">
    <property type="entry name" value="Ribosome_Biogenesis_Reg"/>
</dbReference>
<evidence type="ECO:0000256" key="1">
    <source>
        <dbReference type="SAM" id="MobiDB-lite"/>
    </source>
</evidence>
<comment type="caution">
    <text evidence="3">The sequence shown here is derived from an EMBL/GenBank/DDBJ whole genome shotgun (WGS) entry which is preliminary data.</text>
</comment>
<dbReference type="Proteomes" id="UP001231189">
    <property type="component" value="Unassembled WGS sequence"/>
</dbReference>
<feature type="compositionally biased region" description="Polar residues" evidence="1">
    <location>
        <begin position="366"/>
        <end position="380"/>
    </location>
</feature>
<dbReference type="PANTHER" id="PTHR15682:SF2">
    <property type="entry name" value="UNHEALTHY RIBOSOME BIOGENESIS PROTEIN 2 HOMOLOG"/>
    <property type="match status" value="1"/>
</dbReference>
<protein>
    <recommendedName>
        <fullName evidence="2">Nucleolar 27S pre-rRNA processing Urb2/Npa2 C-terminal domain-containing protein</fullName>
    </recommendedName>
</protein>
<feature type="domain" description="Nucleolar 27S pre-rRNA processing Urb2/Npa2 C-terminal" evidence="2">
    <location>
        <begin position="1731"/>
        <end position="1961"/>
    </location>
</feature>